<proteinExistence type="predicted"/>
<dbReference type="AlphaFoldDB" id="A0A5J4Q728"/>
<evidence type="ECO:0000313" key="2">
    <source>
        <dbReference type="EMBL" id="KAA6317766.1"/>
    </source>
</evidence>
<reference evidence="2" key="1">
    <citation type="submission" date="2019-03" db="EMBL/GenBank/DDBJ databases">
        <title>Single cell metagenomics reveals metabolic interactions within the superorganism composed of flagellate Streblomastix strix and complex community of Bacteroidetes bacteria on its surface.</title>
        <authorList>
            <person name="Treitli S.C."/>
            <person name="Kolisko M."/>
            <person name="Husnik F."/>
            <person name="Keeling P."/>
            <person name="Hampl V."/>
        </authorList>
    </citation>
    <scope>NUCLEOTIDE SEQUENCE</scope>
    <source>
        <strain evidence="2">STM</strain>
    </source>
</reference>
<dbReference type="EMBL" id="SNRY01004413">
    <property type="protein sequence ID" value="KAA6317766.1"/>
    <property type="molecule type" value="Genomic_DNA"/>
</dbReference>
<accession>A0A5J4Q728</accession>
<sequence>MENLNSSVCPVHTTKWKMGNGKRESYIKSGMILSYFRALPTYFLLLLSYFKVATGIFSVAIVIFQGCYRHTSV</sequence>
<feature type="transmembrane region" description="Helical" evidence="1">
    <location>
        <begin position="42"/>
        <end position="64"/>
    </location>
</feature>
<gene>
    <name evidence="2" type="ORF">EZS27_032132</name>
</gene>
<evidence type="ECO:0000256" key="1">
    <source>
        <dbReference type="SAM" id="Phobius"/>
    </source>
</evidence>
<protein>
    <submittedName>
        <fullName evidence="2">Uncharacterized protein</fullName>
    </submittedName>
</protein>
<name>A0A5J4Q728_9ZZZZ</name>
<keyword evidence="1" id="KW-0472">Membrane</keyword>
<keyword evidence="1" id="KW-0812">Transmembrane</keyword>
<comment type="caution">
    <text evidence="2">The sequence shown here is derived from an EMBL/GenBank/DDBJ whole genome shotgun (WGS) entry which is preliminary data.</text>
</comment>
<keyword evidence="1" id="KW-1133">Transmembrane helix</keyword>
<organism evidence="2">
    <name type="scientific">termite gut metagenome</name>
    <dbReference type="NCBI Taxonomy" id="433724"/>
    <lineage>
        <taxon>unclassified sequences</taxon>
        <taxon>metagenomes</taxon>
        <taxon>organismal metagenomes</taxon>
    </lineage>
</organism>